<dbReference type="Gene3D" id="3.40.50.1110">
    <property type="entry name" value="SGNH hydrolase"/>
    <property type="match status" value="2"/>
</dbReference>
<dbReference type="OrthoDB" id="9816001at2"/>
<evidence type="ECO:0000313" key="4">
    <source>
        <dbReference type="Proteomes" id="UP000441754"/>
    </source>
</evidence>
<organism evidence="3 4">
    <name type="scientific">Larkinella terrae</name>
    <dbReference type="NCBI Taxonomy" id="2025311"/>
    <lineage>
        <taxon>Bacteria</taxon>
        <taxon>Pseudomonadati</taxon>
        <taxon>Bacteroidota</taxon>
        <taxon>Cytophagia</taxon>
        <taxon>Cytophagales</taxon>
        <taxon>Spirosomataceae</taxon>
        <taxon>Larkinella</taxon>
    </lineage>
</organism>
<evidence type="ECO:0000256" key="1">
    <source>
        <dbReference type="ARBA" id="ARBA00022801"/>
    </source>
</evidence>
<comment type="caution">
    <text evidence="3">The sequence shown here is derived from an EMBL/GenBank/DDBJ whole genome shotgun (WGS) entry which is preliminary data.</text>
</comment>
<proteinExistence type="predicted"/>
<dbReference type="InterPro" id="IPR005181">
    <property type="entry name" value="SASA"/>
</dbReference>
<dbReference type="InterPro" id="IPR008979">
    <property type="entry name" value="Galactose-bd-like_sf"/>
</dbReference>
<dbReference type="GO" id="GO:0001681">
    <property type="term" value="F:sialate O-acetylesterase activity"/>
    <property type="evidence" value="ECO:0007669"/>
    <property type="project" value="InterPro"/>
</dbReference>
<protein>
    <submittedName>
        <fullName evidence="3">Sialate O-acetylesterase</fullName>
    </submittedName>
</protein>
<name>A0A7K0EFN6_9BACT</name>
<evidence type="ECO:0000313" key="3">
    <source>
        <dbReference type="EMBL" id="MRS60381.1"/>
    </source>
</evidence>
<feature type="domain" description="Sialate O-acetylesterase" evidence="2">
    <location>
        <begin position="111"/>
        <end position="214"/>
    </location>
</feature>
<dbReference type="SUPFAM" id="SSF52266">
    <property type="entry name" value="SGNH hydrolase"/>
    <property type="match status" value="1"/>
</dbReference>
<dbReference type="Pfam" id="PF03629">
    <property type="entry name" value="SASA"/>
    <property type="match status" value="2"/>
</dbReference>
<dbReference type="PANTHER" id="PTHR22901">
    <property type="entry name" value="SIALATE O-ACETYLESTERASE"/>
    <property type="match status" value="1"/>
</dbReference>
<dbReference type="InterPro" id="IPR039329">
    <property type="entry name" value="SIAE"/>
</dbReference>
<keyword evidence="4" id="KW-1185">Reference proteome</keyword>
<accession>A0A7K0EFN6</accession>
<dbReference type="GO" id="GO:0005975">
    <property type="term" value="P:carbohydrate metabolic process"/>
    <property type="evidence" value="ECO:0007669"/>
    <property type="project" value="TreeGrafter"/>
</dbReference>
<dbReference type="PANTHER" id="PTHR22901:SF0">
    <property type="entry name" value="SIALATE O-ACETYLESTERASE"/>
    <property type="match status" value="1"/>
</dbReference>
<dbReference type="InterPro" id="IPR036514">
    <property type="entry name" value="SGNH_hydro_sf"/>
</dbReference>
<reference evidence="3 4" key="1">
    <citation type="journal article" date="2018" name="Antonie Van Leeuwenhoek">
        <title>Larkinella terrae sp. nov., isolated from soil on Jeju Island, South Korea.</title>
        <authorList>
            <person name="Ten L.N."/>
            <person name="Jeon J."/>
            <person name="Park S.J."/>
            <person name="Park S."/>
            <person name="Lee S.Y."/>
            <person name="Kim M.K."/>
            <person name="Jung H.Y."/>
        </authorList>
    </citation>
    <scope>NUCLEOTIDE SEQUENCE [LARGE SCALE GENOMIC DNA]</scope>
    <source>
        <strain evidence="3 4">KCTC 52001</strain>
    </source>
</reference>
<gene>
    <name evidence="3" type="ORF">GJJ30_03680</name>
</gene>
<dbReference type="EMBL" id="WJXZ01000001">
    <property type="protein sequence ID" value="MRS60381.1"/>
    <property type="molecule type" value="Genomic_DNA"/>
</dbReference>
<sequence length="659" mass="72987">MKAFLRTSAVLLLALTVFEAWAEVRLPRIFGSHMVLQRRKPIPVWGWAAAGEKVTVQFIGAGPQRQTKTAKADKDGKWLIRLDPTEAGGPYQLVVAGKKNTLTLDDVLVGEVWICSGQSNMEMLVNRSAKAEEEKKAANFPQIRHFKVPHDKSLTPKDDVTGGEWQATTPETVGNFSAVAYFFAREIYHRMQVPIGLLNTSWGGTQVESWISREAMNSFDEFKEPLASMPVSLEELSKSRKKKLDEVIIQQQGGFPDAETVQSWSGASLDDSNWQTMAVPGYFDLKILSGLDGVVWVRKEFTLPAEWAGQSMVLNLCSIDDFDRTYVNGVKVGESTKKVPEGRTYIIPPNVLKAGKNVIAVRIEDLGSIGGFSGKAEQLKITRDSYEQPLAGDWKYRVETSVDNNQFTGANVAGTILYNAMVAPLIPFAMQGVIWYQGESNAGRAYQYRKSFPLLINDWRKRWGEDFPFLFVQLASYGASGGTSEKGSTWAELREAQAMTLTTVPNTGMAVTSDIGETNDIHPKNKQDVGKRLAYSALKTVYQQPVLPGGPVYQSQQISGNKVTLTFGQTGSGLTASDKYAYLKGFEVAGSDQKFHWAKAEIQGDKVVVWCDQVSNPVAVRYGWSDDNIEANLYNKEGFPAAPFRTDTWKGITAEVKFK</sequence>
<evidence type="ECO:0000259" key="2">
    <source>
        <dbReference type="Pfam" id="PF03629"/>
    </source>
</evidence>
<dbReference type="SUPFAM" id="SSF49785">
    <property type="entry name" value="Galactose-binding domain-like"/>
    <property type="match status" value="1"/>
</dbReference>
<dbReference type="Proteomes" id="UP000441754">
    <property type="component" value="Unassembled WGS sequence"/>
</dbReference>
<dbReference type="AlphaFoldDB" id="A0A7K0EFN6"/>
<keyword evidence="1" id="KW-0378">Hydrolase</keyword>
<feature type="domain" description="Sialate O-acetylesterase" evidence="2">
    <location>
        <begin position="416"/>
        <end position="538"/>
    </location>
</feature>
<dbReference type="RefSeq" id="WP_154173241.1">
    <property type="nucleotide sequence ID" value="NZ_WJXZ01000001.1"/>
</dbReference>